<dbReference type="EMBL" id="AP024485">
    <property type="protein sequence ID" value="BCS87648.1"/>
    <property type="molecule type" value="Genomic_DNA"/>
</dbReference>
<dbReference type="Proteomes" id="UP001053296">
    <property type="component" value="Chromosome"/>
</dbReference>
<name>A0ABN6EQQ6_9BACT</name>
<dbReference type="SUPFAM" id="SSF88659">
    <property type="entry name" value="Sigma3 and sigma4 domains of RNA polymerase sigma factors"/>
    <property type="match status" value="1"/>
</dbReference>
<feature type="domain" description="RNA polymerase sigma-70 region 4" evidence="1">
    <location>
        <begin position="27"/>
        <end position="74"/>
    </location>
</feature>
<protein>
    <recommendedName>
        <fullName evidence="1">RNA polymerase sigma-70 region 4 domain-containing protein</fullName>
    </recommendedName>
</protein>
<keyword evidence="3" id="KW-1185">Reference proteome</keyword>
<dbReference type="Gene3D" id="1.10.10.10">
    <property type="entry name" value="Winged helix-like DNA-binding domain superfamily/Winged helix DNA-binding domain"/>
    <property type="match status" value="1"/>
</dbReference>
<dbReference type="Pfam" id="PF04545">
    <property type="entry name" value="Sigma70_r4"/>
    <property type="match status" value="1"/>
</dbReference>
<organism evidence="2 3">
    <name type="scientific">Pseudodesulfovibrio sediminis</name>
    <dbReference type="NCBI Taxonomy" id="2810563"/>
    <lineage>
        <taxon>Bacteria</taxon>
        <taxon>Pseudomonadati</taxon>
        <taxon>Thermodesulfobacteriota</taxon>
        <taxon>Desulfovibrionia</taxon>
        <taxon>Desulfovibrionales</taxon>
        <taxon>Desulfovibrionaceae</taxon>
    </lineage>
</organism>
<evidence type="ECO:0000313" key="3">
    <source>
        <dbReference type="Proteomes" id="UP001053296"/>
    </source>
</evidence>
<accession>A0ABN6EQQ6</accession>
<dbReference type="CDD" id="cd06171">
    <property type="entry name" value="Sigma70_r4"/>
    <property type="match status" value="1"/>
</dbReference>
<proteinExistence type="predicted"/>
<evidence type="ECO:0000259" key="1">
    <source>
        <dbReference type="Pfam" id="PF04545"/>
    </source>
</evidence>
<evidence type="ECO:0000313" key="2">
    <source>
        <dbReference type="EMBL" id="BCS87648.1"/>
    </source>
</evidence>
<dbReference type="InterPro" id="IPR036388">
    <property type="entry name" value="WH-like_DNA-bd_sf"/>
</dbReference>
<sequence>MESILTDLPSLETEAGDESALFSLPADVLTKRQTEVITLYYKEGLVACEIAAALGITARTVRSIKFQALNRLRKYYGAATPLNEVGTEEETRRKVS</sequence>
<gene>
    <name evidence="2" type="ORF">PSDVSF_08900</name>
</gene>
<reference evidence="2" key="1">
    <citation type="journal article" date="2022" name="Arch. Microbiol.">
        <title>Pseudodesulfovibrio sediminis sp. nov., a mesophilic and neutrophilic sulfate-reducing bacterium isolated from sediment of a brackish lake.</title>
        <authorList>
            <person name="Takahashi A."/>
            <person name="Kojima H."/>
            <person name="Watanabe M."/>
            <person name="Fukui M."/>
        </authorList>
    </citation>
    <scope>NUCLEOTIDE SEQUENCE</scope>
    <source>
        <strain evidence="2">SF6</strain>
    </source>
</reference>
<dbReference type="InterPro" id="IPR007630">
    <property type="entry name" value="RNA_pol_sigma70_r4"/>
</dbReference>
<dbReference type="InterPro" id="IPR013324">
    <property type="entry name" value="RNA_pol_sigma_r3/r4-like"/>
</dbReference>